<keyword evidence="1" id="KW-0472">Membrane</keyword>
<feature type="transmembrane region" description="Helical" evidence="1">
    <location>
        <begin position="56"/>
        <end position="75"/>
    </location>
</feature>
<name>A0A7Z0QRQ2_9GAMM</name>
<keyword evidence="1" id="KW-0812">Transmembrane</keyword>
<organism evidence="2 3">
    <name type="scientific">Luteimonas deserti</name>
    <dbReference type="NCBI Taxonomy" id="2752306"/>
    <lineage>
        <taxon>Bacteria</taxon>
        <taxon>Pseudomonadati</taxon>
        <taxon>Pseudomonadota</taxon>
        <taxon>Gammaproteobacteria</taxon>
        <taxon>Lysobacterales</taxon>
        <taxon>Lysobacteraceae</taxon>
        <taxon>Luteimonas</taxon>
    </lineage>
</organism>
<accession>A0A7Z0QRQ2</accession>
<keyword evidence="3" id="KW-1185">Reference proteome</keyword>
<sequence length="85" mass="9034">MLVLLGLCALIGLPTGASLMHVEALAPPSWFQQWRASGPISCDQALWVFGPSPLRALSYLTGSFVACLLLAWITLSLPRGGNPGR</sequence>
<dbReference type="AlphaFoldDB" id="A0A7Z0QRQ2"/>
<keyword evidence="1" id="KW-1133">Transmembrane helix</keyword>
<evidence type="ECO:0000313" key="2">
    <source>
        <dbReference type="EMBL" id="NYZ63627.1"/>
    </source>
</evidence>
<protein>
    <submittedName>
        <fullName evidence="2">Uncharacterized protein</fullName>
    </submittedName>
</protein>
<comment type="caution">
    <text evidence="2">The sequence shown here is derived from an EMBL/GenBank/DDBJ whole genome shotgun (WGS) entry which is preliminary data.</text>
</comment>
<reference evidence="2 3" key="1">
    <citation type="submission" date="2020-07" db="EMBL/GenBank/DDBJ databases">
        <title>isolation of Luteimonas sp. SJ-16.</title>
        <authorList>
            <person name="Huang X.-X."/>
            <person name="Xu L."/>
            <person name="Sun J.-Q."/>
        </authorList>
    </citation>
    <scope>NUCLEOTIDE SEQUENCE [LARGE SCALE GENOMIC DNA]</scope>
    <source>
        <strain evidence="2 3">SJ-16</strain>
    </source>
</reference>
<proteinExistence type="predicted"/>
<dbReference type="EMBL" id="JACCJZ010000020">
    <property type="protein sequence ID" value="NYZ63627.1"/>
    <property type="molecule type" value="Genomic_DNA"/>
</dbReference>
<evidence type="ECO:0000313" key="3">
    <source>
        <dbReference type="Proteomes" id="UP000589896"/>
    </source>
</evidence>
<gene>
    <name evidence="2" type="ORF">H0E82_12795</name>
</gene>
<evidence type="ECO:0000256" key="1">
    <source>
        <dbReference type="SAM" id="Phobius"/>
    </source>
</evidence>
<dbReference type="Proteomes" id="UP000589896">
    <property type="component" value="Unassembled WGS sequence"/>
</dbReference>
<dbReference type="RefSeq" id="WP_180545847.1">
    <property type="nucleotide sequence ID" value="NZ_JACCJZ010000020.1"/>
</dbReference>